<dbReference type="Gene3D" id="3.40.50.300">
    <property type="entry name" value="P-loop containing nucleotide triphosphate hydrolases"/>
    <property type="match status" value="1"/>
</dbReference>
<keyword evidence="3 8" id="KW-0547">Nucleotide-binding</keyword>
<dbReference type="InterPro" id="IPR041048">
    <property type="entry name" value="RuvB-like_C"/>
</dbReference>
<keyword evidence="7 8" id="KW-0539">Nucleus</keyword>
<dbReference type="SUPFAM" id="SSF50249">
    <property type="entry name" value="Nucleic acid-binding proteins"/>
    <property type="match status" value="1"/>
</dbReference>
<reference evidence="10" key="1">
    <citation type="submission" date="2023-06" db="EMBL/GenBank/DDBJ databases">
        <authorList>
            <person name="Kurt Z."/>
        </authorList>
    </citation>
    <scope>NUCLEOTIDE SEQUENCE</scope>
</reference>
<dbReference type="FunFam" id="1.10.8.60:FF:000010">
    <property type="entry name" value="RuvB-like helicase"/>
    <property type="match status" value="1"/>
</dbReference>
<dbReference type="SMART" id="SM00382">
    <property type="entry name" value="AAA"/>
    <property type="match status" value="1"/>
</dbReference>
<dbReference type="SUPFAM" id="SSF52540">
    <property type="entry name" value="P-loop containing nucleoside triphosphate hydrolases"/>
    <property type="match status" value="1"/>
</dbReference>
<feature type="domain" description="AAA+ ATPase" evidence="9">
    <location>
        <begin position="59"/>
        <end position="365"/>
    </location>
</feature>
<dbReference type="FunFam" id="3.40.50.300:FF:002221">
    <property type="entry name" value="RuvB-like 2"/>
    <property type="match status" value="1"/>
</dbReference>
<keyword evidence="8" id="KW-0805">Transcription regulation</keyword>
<dbReference type="FunFam" id="2.40.50.360:FF:000001">
    <property type="entry name" value="RuvB-like helicase"/>
    <property type="match status" value="1"/>
</dbReference>
<protein>
    <recommendedName>
        <fullName evidence="8">RuvB-like helicase</fullName>
        <ecNumber evidence="8">3.6.4.12</ecNumber>
    </recommendedName>
</protein>
<dbReference type="GO" id="GO:0005634">
    <property type="term" value="C:nucleus"/>
    <property type="evidence" value="ECO:0007669"/>
    <property type="project" value="UniProtKB-SubCell"/>
</dbReference>
<evidence type="ECO:0000256" key="4">
    <source>
        <dbReference type="ARBA" id="ARBA00022801"/>
    </source>
</evidence>
<dbReference type="Proteomes" id="UP001642409">
    <property type="component" value="Unassembled WGS sequence"/>
</dbReference>
<organism evidence="10">
    <name type="scientific">Hexamita inflata</name>
    <dbReference type="NCBI Taxonomy" id="28002"/>
    <lineage>
        <taxon>Eukaryota</taxon>
        <taxon>Metamonada</taxon>
        <taxon>Diplomonadida</taxon>
        <taxon>Hexamitidae</taxon>
        <taxon>Hexamitinae</taxon>
        <taxon>Hexamita</taxon>
    </lineage>
</organism>
<evidence type="ECO:0000256" key="8">
    <source>
        <dbReference type="RuleBase" id="RU363048"/>
    </source>
</evidence>
<dbReference type="Gene3D" id="2.40.50.360">
    <property type="entry name" value="RuvB-like helicase, domain II"/>
    <property type="match status" value="1"/>
</dbReference>
<dbReference type="Pfam" id="PF17856">
    <property type="entry name" value="TIP49_C"/>
    <property type="match status" value="1"/>
</dbReference>
<dbReference type="Gene3D" id="1.10.8.60">
    <property type="match status" value="1"/>
</dbReference>
<dbReference type="PANTHER" id="PTHR11093">
    <property type="entry name" value="RUVB-RELATED REPTIN AND PONTIN"/>
    <property type="match status" value="1"/>
</dbReference>
<dbReference type="EMBL" id="CAXDID020000143">
    <property type="protein sequence ID" value="CAL6039745.1"/>
    <property type="molecule type" value="Genomic_DNA"/>
</dbReference>
<accession>A0AA86RAH5</accession>
<evidence type="ECO:0000313" key="11">
    <source>
        <dbReference type="EMBL" id="CAL6039745.1"/>
    </source>
</evidence>
<evidence type="ECO:0000256" key="6">
    <source>
        <dbReference type="ARBA" id="ARBA00022840"/>
    </source>
</evidence>
<keyword evidence="6 8" id="KW-0067">ATP-binding</keyword>
<keyword evidence="4 8" id="KW-0378">Hydrolase</keyword>
<dbReference type="AlphaFoldDB" id="A0AA86RAH5"/>
<name>A0AA86RAH5_9EUKA</name>
<dbReference type="EMBL" id="CATOUU010001155">
    <property type="protein sequence ID" value="CAI9974849.1"/>
    <property type="molecule type" value="Genomic_DNA"/>
</dbReference>
<dbReference type="GO" id="GO:0005524">
    <property type="term" value="F:ATP binding"/>
    <property type="evidence" value="ECO:0007669"/>
    <property type="project" value="UniProtKB-KW"/>
</dbReference>
<dbReference type="EC" id="3.6.4.12" evidence="8"/>
<keyword evidence="8" id="KW-0804">Transcription</keyword>
<comment type="catalytic activity">
    <reaction evidence="8">
        <text>ATP + H2O = ADP + phosphate + H(+)</text>
        <dbReference type="Rhea" id="RHEA:13065"/>
        <dbReference type="ChEBI" id="CHEBI:15377"/>
        <dbReference type="ChEBI" id="CHEBI:15378"/>
        <dbReference type="ChEBI" id="CHEBI:30616"/>
        <dbReference type="ChEBI" id="CHEBI:43474"/>
        <dbReference type="ChEBI" id="CHEBI:456216"/>
        <dbReference type="EC" id="3.6.4.12"/>
    </reaction>
</comment>
<dbReference type="InterPro" id="IPR027238">
    <property type="entry name" value="RuvB-like"/>
</dbReference>
<evidence type="ECO:0000259" key="9">
    <source>
        <dbReference type="SMART" id="SM00382"/>
    </source>
</evidence>
<evidence type="ECO:0000256" key="2">
    <source>
        <dbReference type="ARBA" id="ARBA00007519"/>
    </source>
</evidence>
<comment type="similarity">
    <text evidence="2 8">Belongs to the RuvB family.</text>
</comment>
<evidence type="ECO:0000313" key="10">
    <source>
        <dbReference type="EMBL" id="CAI9974849.1"/>
    </source>
</evidence>
<dbReference type="InterPro" id="IPR010339">
    <property type="entry name" value="TIP49_P-loop"/>
</dbReference>
<evidence type="ECO:0000256" key="7">
    <source>
        <dbReference type="ARBA" id="ARBA00023242"/>
    </source>
</evidence>
<dbReference type="GO" id="GO:0016787">
    <property type="term" value="F:hydrolase activity"/>
    <property type="evidence" value="ECO:0007669"/>
    <property type="project" value="UniProtKB-KW"/>
</dbReference>
<gene>
    <name evidence="11" type="ORF">HINF_LOCUS38003</name>
    <name evidence="10" type="ORF">HINF_LOCUS62494</name>
</gene>
<comment type="caution">
    <text evidence="10">The sequence shown here is derived from an EMBL/GenBank/DDBJ whole genome shotgun (WGS) entry which is preliminary data.</text>
</comment>
<dbReference type="Pfam" id="PF06068">
    <property type="entry name" value="TIP49"/>
    <property type="match status" value="1"/>
</dbReference>
<evidence type="ECO:0000256" key="1">
    <source>
        <dbReference type="ARBA" id="ARBA00004123"/>
    </source>
</evidence>
<evidence type="ECO:0000256" key="5">
    <source>
        <dbReference type="ARBA" id="ARBA00022806"/>
    </source>
</evidence>
<dbReference type="CDD" id="cd00009">
    <property type="entry name" value="AAA"/>
    <property type="match status" value="1"/>
</dbReference>
<dbReference type="GO" id="GO:0003678">
    <property type="term" value="F:DNA helicase activity"/>
    <property type="evidence" value="ECO:0007669"/>
    <property type="project" value="UniProtKB-EC"/>
</dbReference>
<comment type="subcellular location">
    <subcellularLocation>
        <location evidence="1">Nucleus</location>
    </subcellularLocation>
</comment>
<evidence type="ECO:0000256" key="3">
    <source>
        <dbReference type="ARBA" id="ARBA00022741"/>
    </source>
</evidence>
<dbReference type="InterPro" id="IPR027417">
    <property type="entry name" value="P-loop_NTPase"/>
</dbReference>
<sequence>MSTDLKVNQLSRVGAHSHVRGLGLNDELRAEGREGLIGQPKARRAAGVIQKLIENGKLGGRALLIAGPPGSGKTALAMALAQSLNQPKSKDAKEKSTPFVNVSAAEFFSLEINPTEAITQAIRRSISVTIPEETELIEGEVAHIAISESQQGEKSGKVVLKTTDMEAQYDIGPKMIEMLNKESIVVGDIISIDKLTGRLTKLGRSMQTAQDLQILGVQTKLLPPPSGELQKRRQVEHVVTLHDMDVINSRSQGFLALFSGETGEISQEVREQVDGKIALWKEENRCQINSGVLFIDECHILTMEAFSFLNRVLESEISPVIIFATNRGITKIRGTEYTSPFGIPMDLLDRMLIISTEQLDLNDFQNILKLRCEEEDVEFEQKALQFLAKIAEQTSMRYAMQLITVSNVIAKRQKRNTVHMDDIKKAHDLFLDVGRSVDILDKIGGEYMFHDGADFEKPKKETHAKVASKAKVEVNENKVRIDEDE</sequence>
<proteinExistence type="inferred from homology"/>
<reference evidence="11 12" key="2">
    <citation type="submission" date="2024-07" db="EMBL/GenBank/DDBJ databases">
        <authorList>
            <person name="Akdeniz Z."/>
        </authorList>
    </citation>
    <scope>NUCLEOTIDE SEQUENCE [LARGE SCALE GENOMIC DNA]</scope>
</reference>
<dbReference type="InterPro" id="IPR042487">
    <property type="entry name" value="RuvBL1/2_DNA/RNA_bd_dom"/>
</dbReference>
<keyword evidence="5 8" id="KW-0347">Helicase</keyword>
<evidence type="ECO:0000313" key="12">
    <source>
        <dbReference type="Proteomes" id="UP001642409"/>
    </source>
</evidence>
<keyword evidence="12" id="KW-1185">Reference proteome</keyword>
<dbReference type="InterPro" id="IPR003593">
    <property type="entry name" value="AAA+_ATPase"/>
</dbReference>
<dbReference type="InterPro" id="IPR012340">
    <property type="entry name" value="NA-bd_OB-fold"/>
</dbReference>